<sequence length="67" mass="7284">MAMTVIVKGAMTVAESPQVVKISEEKKQLCLREMKEKDKALRITMATSSRRLSRLLGGGGYGLDAEA</sequence>
<accession>A0A314UIZ5</accession>
<protein>
    <submittedName>
        <fullName evidence="1">Uncharacterized protein</fullName>
    </submittedName>
</protein>
<organism evidence="1 2">
    <name type="scientific">Prunus yedoensis var. nudiflora</name>
    <dbReference type="NCBI Taxonomy" id="2094558"/>
    <lineage>
        <taxon>Eukaryota</taxon>
        <taxon>Viridiplantae</taxon>
        <taxon>Streptophyta</taxon>
        <taxon>Embryophyta</taxon>
        <taxon>Tracheophyta</taxon>
        <taxon>Spermatophyta</taxon>
        <taxon>Magnoliopsida</taxon>
        <taxon>eudicotyledons</taxon>
        <taxon>Gunneridae</taxon>
        <taxon>Pentapetalae</taxon>
        <taxon>rosids</taxon>
        <taxon>fabids</taxon>
        <taxon>Rosales</taxon>
        <taxon>Rosaceae</taxon>
        <taxon>Amygdaloideae</taxon>
        <taxon>Amygdaleae</taxon>
        <taxon>Prunus</taxon>
    </lineage>
</organism>
<reference evidence="1 2" key="1">
    <citation type="submission" date="2018-02" db="EMBL/GenBank/DDBJ databases">
        <title>Draft genome of wild Prunus yedoensis var. nudiflora.</title>
        <authorList>
            <person name="Baek S."/>
            <person name="Kim J.-H."/>
            <person name="Choi K."/>
            <person name="Kim G.-B."/>
            <person name="Cho A."/>
            <person name="Jang H."/>
            <person name="Shin C.-H."/>
            <person name="Yu H.-J."/>
            <person name="Mun J.-H."/>
        </authorList>
    </citation>
    <scope>NUCLEOTIDE SEQUENCE [LARGE SCALE GENOMIC DNA]</scope>
    <source>
        <strain evidence="2">cv. Jeju island</strain>
        <tissue evidence="1">Leaf</tissue>
    </source>
</reference>
<keyword evidence="2" id="KW-1185">Reference proteome</keyword>
<evidence type="ECO:0000313" key="2">
    <source>
        <dbReference type="Proteomes" id="UP000250321"/>
    </source>
</evidence>
<name>A0A314UIZ5_PRUYE</name>
<dbReference type="Proteomes" id="UP000250321">
    <property type="component" value="Unassembled WGS sequence"/>
</dbReference>
<gene>
    <name evidence="1" type="ORF">Pyn_35617</name>
</gene>
<evidence type="ECO:0000313" key="1">
    <source>
        <dbReference type="EMBL" id="PQM37457.1"/>
    </source>
</evidence>
<dbReference type="EMBL" id="PJQY01003442">
    <property type="protein sequence ID" value="PQM37457.1"/>
    <property type="molecule type" value="Genomic_DNA"/>
</dbReference>
<comment type="caution">
    <text evidence="1">The sequence shown here is derived from an EMBL/GenBank/DDBJ whole genome shotgun (WGS) entry which is preliminary data.</text>
</comment>
<proteinExistence type="predicted"/>
<dbReference type="AlphaFoldDB" id="A0A314UIZ5"/>